<evidence type="ECO:0000256" key="1">
    <source>
        <dbReference type="SAM" id="Phobius"/>
    </source>
</evidence>
<dbReference type="KEGG" id="nai:NECAME_00130"/>
<reference evidence="3" key="1">
    <citation type="journal article" date="2014" name="Nat. Genet.">
        <title>Genome of the human hookworm Necator americanus.</title>
        <authorList>
            <person name="Tang Y.T."/>
            <person name="Gao X."/>
            <person name="Rosa B.A."/>
            <person name="Abubucker S."/>
            <person name="Hallsworth-Pepin K."/>
            <person name="Martin J."/>
            <person name="Tyagi R."/>
            <person name="Heizer E."/>
            <person name="Zhang X."/>
            <person name="Bhonagiri-Palsikar V."/>
            <person name="Minx P."/>
            <person name="Warren W.C."/>
            <person name="Wang Q."/>
            <person name="Zhan B."/>
            <person name="Hotez P.J."/>
            <person name="Sternberg P.W."/>
            <person name="Dougall A."/>
            <person name="Gaze S.T."/>
            <person name="Mulvenna J."/>
            <person name="Sotillo J."/>
            <person name="Ranganathan S."/>
            <person name="Rabelo E.M."/>
            <person name="Wilson R.K."/>
            <person name="Felgner P.L."/>
            <person name="Bethony J."/>
            <person name="Hawdon J.M."/>
            <person name="Gasser R.B."/>
            <person name="Loukas A."/>
            <person name="Mitreva M."/>
        </authorList>
    </citation>
    <scope>NUCLEOTIDE SEQUENCE [LARGE SCALE GENOMIC DNA]</scope>
</reference>
<keyword evidence="1" id="KW-0472">Membrane</keyword>
<sequence>MKLFLLFAVWPASRRRKRTLKIRKTQRKNDEITSTALFSPTFLLFLWLFFMSAFSSSYNSRRSIVAFVNELASFGLVITLTNIRKFFELATIILGHLYEV</sequence>
<dbReference type="Proteomes" id="UP000053676">
    <property type="component" value="Unassembled WGS sequence"/>
</dbReference>
<keyword evidence="3" id="KW-1185">Reference proteome</keyword>
<feature type="transmembrane region" description="Helical" evidence="1">
    <location>
        <begin position="32"/>
        <end position="54"/>
    </location>
</feature>
<proteinExistence type="predicted"/>
<evidence type="ECO:0000313" key="2">
    <source>
        <dbReference type="EMBL" id="ETN87271.1"/>
    </source>
</evidence>
<evidence type="ECO:0000313" key="3">
    <source>
        <dbReference type="Proteomes" id="UP000053676"/>
    </source>
</evidence>
<keyword evidence="1" id="KW-1133">Transmembrane helix</keyword>
<organism evidence="2 3">
    <name type="scientific">Necator americanus</name>
    <name type="common">Human hookworm</name>
    <dbReference type="NCBI Taxonomy" id="51031"/>
    <lineage>
        <taxon>Eukaryota</taxon>
        <taxon>Metazoa</taxon>
        <taxon>Ecdysozoa</taxon>
        <taxon>Nematoda</taxon>
        <taxon>Chromadorea</taxon>
        <taxon>Rhabditida</taxon>
        <taxon>Rhabditina</taxon>
        <taxon>Rhabditomorpha</taxon>
        <taxon>Strongyloidea</taxon>
        <taxon>Ancylostomatidae</taxon>
        <taxon>Bunostominae</taxon>
        <taxon>Necator</taxon>
    </lineage>
</organism>
<dbReference type="AlphaFoldDB" id="W2U1N8"/>
<name>W2U1N8_NECAM</name>
<dbReference type="EMBL" id="KI657455">
    <property type="protein sequence ID" value="ETN87271.1"/>
    <property type="molecule type" value="Genomic_DNA"/>
</dbReference>
<gene>
    <name evidence="2" type="ORF">NECAME_00130</name>
</gene>
<keyword evidence="1" id="KW-0812">Transmembrane</keyword>
<accession>W2U1N8</accession>
<protein>
    <submittedName>
        <fullName evidence="2">Uncharacterized protein</fullName>
    </submittedName>
</protein>